<reference evidence="3 4" key="1">
    <citation type="submission" date="2019-03" db="EMBL/GenBank/DDBJ databases">
        <title>Genomic Encyclopedia of Type Strains, Phase III (KMG-III): the genomes of soil and plant-associated and newly described type strains.</title>
        <authorList>
            <person name="Whitman W."/>
        </authorList>
    </citation>
    <scope>NUCLEOTIDE SEQUENCE [LARGE SCALE GENOMIC DNA]</scope>
    <source>
        <strain evidence="3 4">CECT 8283</strain>
    </source>
</reference>
<evidence type="ECO:0000256" key="1">
    <source>
        <dbReference type="ARBA" id="ARBA00008791"/>
    </source>
</evidence>
<comment type="similarity">
    <text evidence="1">Belongs to the universal stress protein A family.</text>
</comment>
<keyword evidence="4" id="KW-1185">Reference proteome</keyword>
<dbReference type="CDD" id="cd00293">
    <property type="entry name" value="USP-like"/>
    <property type="match status" value="1"/>
</dbReference>
<dbReference type="PRINTS" id="PR01438">
    <property type="entry name" value="UNVRSLSTRESS"/>
</dbReference>
<dbReference type="Pfam" id="PF00582">
    <property type="entry name" value="Usp"/>
    <property type="match status" value="1"/>
</dbReference>
<gene>
    <name evidence="3" type="ORF">DFQ07_3055</name>
</gene>
<dbReference type="Gene3D" id="3.40.50.620">
    <property type="entry name" value="HUPs"/>
    <property type="match status" value="2"/>
</dbReference>
<proteinExistence type="inferred from homology"/>
<dbReference type="PANTHER" id="PTHR46268:SF6">
    <property type="entry name" value="UNIVERSAL STRESS PROTEIN UP12"/>
    <property type="match status" value="1"/>
</dbReference>
<accession>A0A4R6TDL7</accession>
<comment type="caution">
    <text evidence="3">The sequence shown here is derived from an EMBL/GenBank/DDBJ whole genome shotgun (WGS) entry which is preliminary data.</text>
</comment>
<sequence length="276" mass="31771">MQKNILLPTDFSDNAWNAIVYALKLYANEVCTFYILHSLKIKASTMTNLTSKLFDTMAKNAMKELVELQEMAQTVNVNANHEFKVVLSKEDLSTALKITIKNHRIDIVIIGTKGSTAAKELFFGSNTLKVIKHLRLCPVLVIPENFDFVVPKQIAFPTDFNHFYEDKEIKPLKELVELYDSAIRIVHIAEEDKLSEVQNYNLTMLKGYLYDYSYTLHWMANYTKKATEINDFIKELKIDMLAMVNYKHGFIEGIVKEPVIKKIGFHPMVPFLVIPN</sequence>
<dbReference type="InterPro" id="IPR006015">
    <property type="entry name" value="Universal_stress_UspA"/>
</dbReference>
<name>A0A4R6TDL7_9FLAO</name>
<dbReference type="InterPro" id="IPR006016">
    <property type="entry name" value="UspA"/>
</dbReference>
<dbReference type="SUPFAM" id="SSF52402">
    <property type="entry name" value="Adenine nucleotide alpha hydrolases-like"/>
    <property type="match status" value="2"/>
</dbReference>
<dbReference type="InterPro" id="IPR014729">
    <property type="entry name" value="Rossmann-like_a/b/a_fold"/>
</dbReference>
<organism evidence="3 4">
    <name type="scientific">Tenacibaculum caenipelagi</name>
    <dbReference type="NCBI Taxonomy" id="1325435"/>
    <lineage>
        <taxon>Bacteria</taxon>
        <taxon>Pseudomonadati</taxon>
        <taxon>Bacteroidota</taxon>
        <taxon>Flavobacteriia</taxon>
        <taxon>Flavobacteriales</taxon>
        <taxon>Flavobacteriaceae</taxon>
        <taxon>Tenacibaculum</taxon>
    </lineage>
</organism>
<dbReference type="Proteomes" id="UP000295390">
    <property type="component" value="Unassembled WGS sequence"/>
</dbReference>
<dbReference type="PANTHER" id="PTHR46268">
    <property type="entry name" value="STRESS RESPONSE PROTEIN NHAX"/>
    <property type="match status" value="1"/>
</dbReference>
<evidence type="ECO:0000313" key="3">
    <source>
        <dbReference type="EMBL" id="TDQ21958.1"/>
    </source>
</evidence>
<feature type="domain" description="UspA" evidence="2">
    <location>
        <begin position="1"/>
        <end position="143"/>
    </location>
</feature>
<evidence type="ECO:0000259" key="2">
    <source>
        <dbReference type="Pfam" id="PF00582"/>
    </source>
</evidence>
<dbReference type="RefSeq" id="WP_133538032.1">
    <property type="nucleotide sequence ID" value="NZ_SNYH01000007.1"/>
</dbReference>
<evidence type="ECO:0000313" key="4">
    <source>
        <dbReference type="Proteomes" id="UP000295390"/>
    </source>
</evidence>
<dbReference type="AlphaFoldDB" id="A0A4R6TDL7"/>
<dbReference type="OrthoDB" id="9788959at2"/>
<dbReference type="EMBL" id="SNYH01000007">
    <property type="protein sequence ID" value="TDQ21958.1"/>
    <property type="molecule type" value="Genomic_DNA"/>
</dbReference>
<protein>
    <submittedName>
        <fullName evidence="3">Nucleotide-binding universal stress UspA family protein</fullName>
    </submittedName>
</protein>